<evidence type="ECO:0000313" key="6">
    <source>
        <dbReference type="EMBL" id="KAK7478063.1"/>
    </source>
</evidence>
<evidence type="ECO:0000259" key="5">
    <source>
        <dbReference type="PROSITE" id="PS50994"/>
    </source>
</evidence>
<dbReference type="InterPro" id="IPR003309">
    <property type="entry name" value="SCAN_dom"/>
</dbReference>
<feature type="domain" description="CCHC-type" evidence="4">
    <location>
        <begin position="199"/>
        <end position="214"/>
    </location>
</feature>
<dbReference type="InterPro" id="IPR036875">
    <property type="entry name" value="Znf_CCHC_sf"/>
</dbReference>
<proteinExistence type="predicted"/>
<dbReference type="AlphaFoldDB" id="A0ABD0JU82"/>
<keyword evidence="1" id="KW-0479">Metal-binding</keyword>
<dbReference type="PANTHER" id="PTHR37984:SF15">
    <property type="entry name" value="INTEGRASE CATALYTIC DOMAIN-CONTAINING PROTEIN"/>
    <property type="match status" value="1"/>
</dbReference>
<feature type="signal peptide" evidence="3">
    <location>
        <begin position="1"/>
        <end position="20"/>
    </location>
</feature>
<dbReference type="EMBL" id="JACVVK020000335">
    <property type="protein sequence ID" value="KAK7478063.1"/>
    <property type="molecule type" value="Genomic_DNA"/>
</dbReference>
<dbReference type="Proteomes" id="UP001519460">
    <property type="component" value="Unassembled WGS sequence"/>
</dbReference>
<dbReference type="Gene3D" id="1.10.4020.10">
    <property type="entry name" value="DNA breaking-rejoining enzymes"/>
    <property type="match status" value="1"/>
</dbReference>
<feature type="compositionally biased region" description="Basic and acidic residues" evidence="2">
    <location>
        <begin position="168"/>
        <end position="183"/>
    </location>
</feature>
<dbReference type="Gene3D" id="1.10.340.70">
    <property type="match status" value="1"/>
</dbReference>
<keyword evidence="1" id="KW-0863">Zinc-finger</keyword>
<comment type="caution">
    <text evidence="6">The sequence shown here is derived from an EMBL/GenBank/DDBJ whole genome shotgun (WGS) entry which is preliminary data.</text>
</comment>
<dbReference type="GO" id="GO:0008270">
    <property type="term" value="F:zinc ion binding"/>
    <property type="evidence" value="ECO:0007669"/>
    <property type="project" value="UniProtKB-KW"/>
</dbReference>
<dbReference type="PROSITE" id="PS50994">
    <property type="entry name" value="INTEGRASE"/>
    <property type="match status" value="1"/>
</dbReference>
<keyword evidence="7" id="KW-1185">Reference proteome</keyword>
<evidence type="ECO:0000313" key="7">
    <source>
        <dbReference type="Proteomes" id="UP001519460"/>
    </source>
</evidence>
<feature type="region of interest" description="Disordered" evidence="2">
    <location>
        <begin position="141"/>
        <end position="196"/>
    </location>
</feature>
<dbReference type="SUPFAM" id="SSF57756">
    <property type="entry name" value="Retrovirus zinc finger-like domains"/>
    <property type="match status" value="1"/>
</dbReference>
<dbReference type="SUPFAM" id="SSF47353">
    <property type="entry name" value="Retrovirus capsid dimerization domain-like"/>
    <property type="match status" value="1"/>
</dbReference>
<keyword evidence="3" id="KW-0732">Signal</keyword>
<feature type="region of interest" description="Disordered" evidence="2">
    <location>
        <begin position="814"/>
        <end position="842"/>
    </location>
</feature>
<dbReference type="PANTHER" id="PTHR37984">
    <property type="entry name" value="PROTEIN CBG26694"/>
    <property type="match status" value="1"/>
</dbReference>
<dbReference type="InterPro" id="IPR001878">
    <property type="entry name" value="Znf_CCHC"/>
</dbReference>
<gene>
    <name evidence="6" type="ORF">BaRGS_00030739</name>
</gene>
<feature type="domain" description="Integrase catalytic" evidence="5">
    <location>
        <begin position="506"/>
        <end position="665"/>
    </location>
</feature>
<dbReference type="FunFam" id="3.30.420.10:FF:000032">
    <property type="entry name" value="Retrovirus-related Pol polyprotein from transposon 297-like Protein"/>
    <property type="match status" value="1"/>
</dbReference>
<dbReference type="Pfam" id="PF02023">
    <property type="entry name" value="SCAN"/>
    <property type="match status" value="1"/>
</dbReference>
<dbReference type="InterPro" id="IPR001584">
    <property type="entry name" value="Integrase_cat-core"/>
</dbReference>
<dbReference type="InterPro" id="IPR038269">
    <property type="entry name" value="SCAN_sf"/>
</dbReference>
<dbReference type="Gene3D" id="4.10.60.10">
    <property type="entry name" value="Zinc finger, CCHC-type"/>
    <property type="match status" value="1"/>
</dbReference>
<evidence type="ECO:0000256" key="2">
    <source>
        <dbReference type="SAM" id="MobiDB-lite"/>
    </source>
</evidence>
<protein>
    <recommendedName>
        <fullName evidence="8">Endonuclease</fullName>
    </recommendedName>
</protein>
<dbReference type="FunFam" id="1.10.340.70:FF:000001">
    <property type="entry name" value="Retrovirus-related Pol polyprotein from transposon gypsy-like Protein"/>
    <property type="match status" value="1"/>
</dbReference>
<sequence length="899" mass="100876">MEWRISPLLMFSLFLTSARSLTTCDAPAVYSNQSAAVTCLFDIDVRASLREAFQLNGEYYRRQLRSTRKQEKETFPQFVTRLGRLLGKWISLSGKERTFEGLWDLVLQEQLLQTVSFELETFLRQQDIVDVKDAASRAEKFVEARRSTRSGSSRWKSDRNNRSTTKGSTEKSSKDGTDSKLDSKASTSGGASSAGKGLCHLCHKPGHFKRECPERKAKERLTVITVASSLPTPAMPSGGFNPYCRARVGDKEVTAMRDTGASTVVVDSAVVRPDQVLPLQRHVSLATRDDVKVCSTALVHVESPFYCGEVLAIVMPNLTVPMILGNYAERRDGTLVPLPVLRETALVLTRAGAAKERGGVRPLKVTDSELGTVTREELVRLQQDDPTLARTRNLAAAGTTKPSGKQGRVRFLWRKGVLQREYTGPSGTFYQICVPERLRPGLLRLSHDVPMAGHLGCKKTQDRLQPGFYWPAQASDVRRYVASCDACQRTVPRGRIGKVPLGKHPLIDEPFRRVGVDLVGPIIPSSDRKNRYILVAVDYATRYPEAVPLPSIEAERVAEALWEMWTRLGVPREVLTDNGAQFASELMSEVNRLLCIRGLTTTPYHAQCNGLVERFNGTLKAMLRKLCQDRPRDWDRFVPAFLFAYREVPQESLGFSPFELLYGRTVRGPLKILEEAWTQDSYEEVKTTIQYVLDLRERLEAMSELARKNLGRSAERYATAFNRKAKPRHFPVGSRVLLLLPTKRNKLEMAWQGPYEVVERAGEADYRIRVGDRIRLFHANLLKAYQERDRAQDLPPPAPRGRAHVALVVDENLEEDAPGRSDELPVPVLTPEEGPTGVSLNRELPPEQREKILRGCEGHAACRTDLPGRTNLEQFSFTLGVITAVLSLSGWRLSQERTT</sequence>
<dbReference type="Pfam" id="PF00665">
    <property type="entry name" value="rve"/>
    <property type="match status" value="1"/>
</dbReference>
<dbReference type="SMART" id="SM00343">
    <property type="entry name" value="ZnF_C2HC"/>
    <property type="match status" value="1"/>
</dbReference>
<keyword evidence="1" id="KW-0862">Zinc</keyword>
<feature type="compositionally biased region" description="Low complexity" evidence="2">
    <location>
        <begin position="184"/>
        <end position="196"/>
    </location>
</feature>
<accession>A0ABD0JU82</accession>
<dbReference type="PROSITE" id="PS50158">
    <property type="entry name" value="ZF_CCHC"/>
    <property type="match status" value="1"/>
</dbReference>
<dbReference type="Gene3D" id="3.30.420.10">
    <property type="entry name" value="Ribonuclease H-like superfamily/Ribonuclease H"/>
    <property type="match status" value="1"/>
</dbReference>
<dbReference type="SUPFAM" id="SSF53098">
    <property type="entry name" value="Ribonuclease H-like"/>
    <property type="match status" value="1"/>
</dbReference>
<dbReference type="Pfam" id="PF17921">
    <property type="entry name" value="Integrase_H2C2"/>
    <property type="match status" value="1"/>
</dbReference>
<dbReference type="CDD" id="cd00303">
    <property type="entry name" value="retropepsin_like"/>
    <property type="match status" value="1"/>
</dbReference>
<feature type="chain" id="PRO_5044852338" description="Endonuclease" evidence="3">
    <location>
        <begin position="21"/>
        <end position="899"/>
    </location>
</feature>
<evidence type="ECO:0000256" key="3">
    <source>
        <dbReference type="SAM" id="SignalP"/>
    </source>
</evidence>
<evidence type="ECO:0008006" key="8">
    <source>
        <dbReference type="Google" id="ProtNLM"/>
    </source>
</evidence>
<name>A0ABD0JU82_9CAEN</name>
<evidence type="ECO:0000259" key="4">
    <source>
        <dbReference type="PROSITE" id="PS50158"/>
    </source>
</evidence>
<dbReference type="InterPro" id="IPR041588">
    <property type="entry name" value="Integrase_H2C2"/>
</dbReference>
<dbReference type="InterPro" id="IPR036397">
    <property type="entry name" value="RNaseH_sf"/>
</dbReference>
<organism evidence="6 7">
    <name type="scientific">Batillaria attramentaria</name>
    <dbReference type="NCBI Taxonomy" id="370345"/>
    <lineage>
        <taxon>Eukaryota</taxon>
        <taxon>Metazoa</taxon>
        <taxon>Spiralia</taxon>
        <taxon>Lophotrochozoa</taxon>
        <taxon>Mollusca</taxon>
        <taxon>Gastropoda</taxon>
        <taxon>Caenogastropoda</taxon>
        <taxon>Sorbeoconcha</taxon>
        <taxon>Cerithioidea</taxon>
        <taxon>Batillariidae</taxon>
        <taxon>Batillaria</taxon>
    </lineage>
</organism>
<dbReference type="InterPro" id="IPR050951">
    <property type="entry name" value="Retrovirus_Pol_polyprotein"/>
</dbReference>
<evidence type="ECO:0000256" key="1">
    <source>
        <dbReference type="PROSITE-ProRule" id="PRU00047"/>
    </source>
</evidence>
<dbReference type="InterPro" id="IPR012337">
    <property type="entry name" value="RNaseH-like_sf"/>
</dbReference>
<reference evidence="6 7" key="1">
    <citation type="journal article" date="2023" name="Sci. Data">
        <title>Genome assembly of the Korean intertidal mud-creeper Batillaria attramentaria.</title>
        <authorList>
            <person name="Patra A.K."/>
            <person name="Ho P.T."/>
            <person name="Jun S."/>
            <person name="Lee S.J."/>
            <person name="Kim Y."/>
            <person name="Won Y.J."/>
        </authorList>
    </citation>
    <scope>NUCLEOTIDE SEQUENCE [LARGE SCALE GENOMIC DNA]</scope>
    <source>
        <strain evidence="6">Wonlab-2016</strain>
    </source>
</reference>